<protein>
    <submittedName>
        <fullName evidence="2">Uncharacterized protein</fullName>
    </submittedName>
</protein>
<accession>A0A0G4FAV6</accession>
<evidence type="ECO:0000313" key="2">
    <source>
        <dbReference type="EMBL" id="CEM10026.1"/>
    </source>
</evidence>
<proteinExistence type="predicted"/>
<feature type="region of interest" description="Disordered" evidence="1">
    <location>
        <begin position="210"/>
        <end position="256"/>
    </location>
</feature>
<feature type="compositionally biased region" description="Basic and acidic residues" evidence="1">
    <location>
        <begin position="283"/>
        <end position="293"/>
    </location>
</feature>
<name>A0A0G4FAV6_VITBC</name>
<organism evidence="2 3">
    <name type="scientific">Vitrella brassicaformis (strain CCMP3155)</name>
    <dbReference type="NCBI Taxonomy" id="1169540"/>
    <lineage>
        <taxon>Eukaryota</taxon>
        <taxon>Sar</taxon>
        <taxon>Alveolata</taxon>
        <taxon>Colpodellida</taxon>
        <taxon>Vitrellaceae</taxon>
        <taxon>Vitrella</taxon>
    </lineage>
</organism>
<reference evidence="2 3" key="1">
    <citation type="submission" date="2014-11" db="EMBL/GenBank/DDBJ databases">
        <authorList>
            <person name="Zhu J."/>
            <person name="Qi W."/>
            <person name="Song R."/>
        </authorList>
    </citation>
    <scope>NUCLEOTIDE SEQUENCE [LARGE SCALE GENOMIC DNA]</scope>
</reference>
<evidence type="ECO:0000313" key="3">
    <source>
        <dbReference type="Proteomes" id="UP000041254"/>
    </source>
</evidence>
<evidence type="ECO:0000256" key="1">
    <source>
        <dbReference type="SAM" id="MobiDB-lite"/>
    </source>
</evidence>
<keyword evidence="3" id="KW-1185">Reference proteome</keyword>
<gene>
    <name evidence="2" type="ORF">Vbra_8984</name>
</gene>
<feature type="region of interest" description="Disordered" evidence="1">
    <location>
        <begin position="283"/>
        <end position="305"/>
    </location>
</feature>
<dbReference type="InParanoid" id="A0A0G4FAV6"/>
<dbReference type="EMBL" id="CDMY01000399">
    <property type="protein sequence ID" value="CEM10026.1"/>
    <property type="molecule type" value="Genomic_DNA"/>
</dbReference>
<dbReference type="AlphaFoldDB" id="A0A0G4FAV6"/>
<sequence length="305" mass="34469">MAMSLKRRIDIIIEELYRIANGKPVFDFNCGQYAINSLFDREQLGNEPLYRHSESGGRVEDYDVIINTNMHRCINLSSRRGPPLRAMCLAQVRGESVFERLQTLMGMGRGRVRGIILTEQLDLLGDGQTIPHFVPVRPLERGFWGDLDPIRHRADYRLLNTHELADRLQRAGQQYLFGEQRYIEGVLVVFETGDDLAAARRHVQPFNDAAGAFPVDDDSVPPKPNPNGAAAAAAAAHPTPSHERKRQGGEGHSGKRCRMCAEIENTMEWRGAARHQGEMKVWKNGTEDAERTYPFRRTPARVARN</sequence>
<feature type="compositionally biased region" description="Basic and acidic residues" evidence="1">
    <location>
        <begin position="240"/>
        <end position="253"/>
    </location>
</feature>
<dbReference type="VEuPathDB" id="CryptoDB:Vbra_8984"/>
<dbReference type="Proteomes" id="UP000041254">
    <property type="component" value="Unassembled WGS sequence"/>
</dbReference>